<gene>
    <name evidence="2" type="ORF">IF1G_05897</name>
</gene>
<protein>
    <submittedName>
        <fullName evidence="2">Uncharacterized protein</fullName>
    </submittedName>
</protein>
<evidence type="ECO:0000313" key="2">
    <source>
        <dbReference type="EMBL" id="TQV94910.1"/>
    </source>
</evidence>
<dbReference type="Proteomes" id="UP000315783">
    <property type="component" value="Unassembled WGS sequence"/>
</dbReference>
<dbReference type="AlphaFoldDB" id="A0A545UZL1"/>
<dbReference type="EMBL" id="SPUK01000008">
    <property type="protein sequence ID" value="TQV94910.1"/>
    <property type="molecule type" value="Genomic_DNA"/>
</dbReference>
<proteinExistence type="predicted"/>
<sequence>MEKENKSILQLSVTFHVHFLQFTSSSGMVSWWSIHTERQEAEREKEIPSHLCAAFSCPCCGLVFSSQPHSRYSNFARCESLAFTVRSLSFPPGAWRRPFNSSPIYLIAPRDGERSANGRRQRGGDGWHDSNQLGAPVPLRIPNKTWPKKRETSRR</sequence>
<organism evidence="2 3">
    <name type="scientific">Cordyceps javanica</name>
    <dbReference type="NCBI Taxonomy" id="43265"/>
    <lineage>
        <taxon>Eukaryota</taxon>
        <taxon>Fungi</taxon>
        <taxon>Dikarya</taxon>
        <taxon>Ascomycota</taxon>
        <taxon>Pezizomycotina</taxon>
        <taxon>Sordariomycetes</taxon>
        <taxon>Hypocreomycetidae</taxon>
        <taxon>Hypocreales</taxon>
        <taxon>Cordycipitaceae</taxon>
        <taxon>Cordyceps</taxon>
    </lineage>
</organism>
<evidence type="ECO:0000256" key="1">
    <source>
        <dbReference type="SAM" id="MobiDB-lite"/>
    </source>
</evidence>
<feature type="region of interest" description="Disordered" evidence="1">
    <location>
        <begin position="110"/>
        <end position="155"/>
    </location>
</feature>
<feature type="compositionally biased region" description="Basic and acidic residues" evidence="1">
    <location>
        <begin position="110"/>
        <end position="128"/>
    </location>
</feature>
<accession>A0A545UZL1</accession>
<name>A0A545UZL1_9HYPO</name>
<reference evidence="2 3" key="1">
    <citation type="journal article" date="2019" name="Appl. Microbiol. Biotechnol.">
        <title>Genome sequence of Isaria javanica and comparative genome analysis insights into family S53 peptidase evolution in fungal entomopathogens.</title>
        <authorList>
            <person name="Lin R."/>
            <person name="Zhang X."/>
            <person name="Xin B."/>
            <person name="Zou M."/>
            <person name="Gao Y."/>
            <person name="Qin F."/>
            <person name="Hu Q."/>
            <person name="Xie B."/>
            <person name="Cheng X."/>
        </authorList>
    </citation>
    <scope>NUCLEOTIDE SEQUENCE [LARGE SCALE GENOMIC DNA]</scope>
    <source>
        <strain evidence="2 3">IJ1G</strain>
    </source>
</reference>
<evidence type="ECO:0000313" key="3">
    <source>
        <dbReference type="Proteomes" id="UP000315783"/>
    </source>
</evidence>
<keyword evidence="3" id="KW-1185">Reference proteome</keyword>
<comment type="caution">
    <text evidence="2">The sequence shown here is derived from an EMBL/GenBank/DDBJ whole genome shotgun (WGS) entry which is preliminary data.</text>
</comment>